<gene>
    <name evidence="2" type="ORF">BGW38_008873</name>
</gene>
<sequence>MTNVPARKNSLSERGDHDVNDSEQPPIQTKKTLSPRQRRQNRVEDLEMRSVVGFAPEEMRQEYPNVIQAIELDHSFGLRRKVYTQTPYTLGWRVPGRVAELVDYSQKLQSLRKAGLLTTTTTTAAKSATVKISNDPETAQVAQRDLIKSFSAMMVIELVKDQTMERVSTLARNIPAETRFLYLQIQDRVPHGFYRLRVRMAVVQAEDSKVVENPASLSSSQSMKTLADLESQNIVNGLPEGLDGDWDFPGLKGKLIDQYESITRRFWVSTGAI</sequence>
<feature type="compositionally biased region" description="Basic and acidic residues" evidence="1">
    <location>
        <begin position="10"/>
        <end position="20"/>
    </location>
</feature>
<protein>
    <submittedName>
        <fullName evidence="2">Uncharacterized protein</fullName>
    </submittedName>
</protein>
<feature type="region of interest" description="Disordered" evidence="1">
    <location>
        <begin position="1"/>
        <end position="44"/>
    </location>
</feature>
<accession>A0A9P6FXH9</accession>
<keyword evidence="3" id="KW-1185">Reference proteome</keyword>
<reference evidence="2" key="1">
    <citation type="journal article" date="2020" name="Fungal Divers.">
        <title>Resolving the Mortierellaceae phylogeny through synthesis of multi-gene phylogenetics and phylogenomics.</title>
        <authorList>
            <person name="Vandepol N."/>
            <person name="Liber J."/>
            <person name="Desiro A."/>
            <person name="Na H."/>
            <person name="Kennedy M."/>
            <person name="Barry K."/>
            <person name="Grigoriev I.V."/>
            <person name="Miller A.N."/>
            <person name="O'Donnell K."/>
            <person name="Stajich J.E."/>
            <person name="Bonito G."/>
        </authorList>
    </citation>
    <scope>NUCLEOTIDE SEQUENCE</scope>
    <source>
        <strain evidence="2">KOD1015</strain>
    </source>
</reference>
<comment type="caution">
    <text evidence="2">The sequence shown here is derived from an EMBL/GenBank/DDBJ whole genome shotgun (WGS) entry which is preliminary data.</text>
</comment>
<feature type="compositionally biased region" description="Polar residues" evidence="1">
    <location>
        <begin position="22"/>
        <end position="35"/>
    </location>
</feature>
<dbReference type="AlphaFoldDB" id="A0A9P6FXH9"/>
<dbReference type="OrthoDB" id="2434403at2759"/>
<name>A0A9P6FXH9_9FUNG</name>
<evidence type="ECO:0000313" key="2">
    <source>
        <dbReference type="EMBL" id="KAF9583680.1"/>
    </source>
</evidence>
<dbReference type="EMBL" id="JAABOA010000627">
    <property type="protein sequence ID" value="KAF9583680.1"/>
    <property type="molecule type" value="Genomic_DNA"/>
</dbReference>
<dbReference type="Proteomes" id="UP000780801">
    <property type="component" value="Unassembled WGS sequence"/>
</dbReference>
<evidence type="ECO:0000256" key="1">
    <source>
        <dbReference type="SAM" id="MobiDB-lite"/>
    </source>
</evidence>
<organism evidence="2 3">
    <name type="scientific">Lunasporangiospora selenospora</name>
    <dbReference type="NCBI Taxonomy" id="979761"/>
    <lineage>
        <taxon>Eukaryota</taxon>
        <taxon>Fungi</taxon>
        <taxon>Fungi incertae sedis</taxon>
        <taxon>Mucoromycota</taxon>
        <taxon>Mortierellomycotina</taxon>
        <taxon>Mortierellomycetes</taxon>
        <taxon>Mortierellales</taxon>
        <taxon>Mortierellaceae</taxon>
        <taxon>Lunasporangiospora</taxon>
    </lineage>
</organism>
<evidence type="ECO:0000313" key="3">
    <source>
        <dbReference type="Proteomes" id="UP000780801"/>
    </source>
</evidence>
<proteinExistence type="predicted"/>